<organism evidence="10 11">
    <name type="scientific">Grus japonensis</name>
    <name type="common">Japanese crane</name>
    <name type="synonym">Red-crowned crane</name>
    <dbReference type="NCBI Taxonomy" id="30415"/>
    <lineage>
        <taxon>Eukaryota</taxon>
        <taxon>Metazoa</taxon>
        <taxon>Chordata</taxon>
        <taxon>Craniata</taxon>
        <taxon>Vertebrata</taxon>
        <taxon>Euteleostomi</taxon>
        <taxon>Archelosauria</taxon>
        <taxon>Archosauria</taxon>
        <taxon>Dinosauria</taxon>
        <taxon>Saurischia</taxon>
        <taxon>Theropoda</taxon>
        <taxon>Coelurosauria</taxon>
        <taxon>Aves</taxon>
        <taxon>Neognathae</taxon>
        <taxon>Neoaves</taxon>
        <taxon>Gruiformes</taxon>
        <taxon>Gruidae</taxon>
        <taxon>Grus</taxon>
    </lineage>
</organism>
<accession>A0ABC9WWF4</accession>
<dbReference type="EMBL" id="BAAFJT010000005">
    <property type="protein sequence ID" value="GAB0189631.1"/>
    <property type="molecule type" value="Genomic_DNA"/>
</dbReference>
<sequence>MLILTSYASILAAVLKKCLAKGQHKAFSTCATHLTTVILFHGSIPFLYVQHSSTYILGRDKVVSVFYTVVIPMLNPFIYNLRNKEVKETAEETHSFLAEEKQGLHPQRYI</sequence>
<keyword evidence="11" id="KW-1185">Reference proteome</keyword>
<evidence type="ECO:0000256" key="4">
    <source>
        <dbReference type="ARBA" id="ARBA00022989"/>
    </source>
</evidence>
<dbReference type="Pfam" id="PF13853">
    <property type="entry name" value="7tm_4"/>
    <property type="match status" value="1"/>
</dbReference>
<keyword evidence="7 10" id="KW-0675">Receptor</keyword>
<comment type="function">
    <text evidence="1">Odorant receptor.</text>
</comment>
<keyword evidence="3" id="KW-0812">Transmembrane</keyword>
<dbReference type="SUPFAM" id="SSF81321">
    <property type="entry name" value="Family A G protein-coupled receptor-like"/>
    <property type="match status" value="1"/>
</dbReference>
<keyword evidence="9" id="KW-0807">Transducer</keyword>
<evidence type="ECO:0000256" key="2">
    <source>
        <dbReference type="ARBA" id="ARBA00004141"/>
    </source>
</evidence>
<keyword evidence="5" id="KW-0297">G-protein coupled receptor</keyword>
<name>A0ABC9WWF4_GRUJA</name>
<evidence type="ECO:0000256" key="8">
    <source>
        <dbReference type="ARBA" id="ARBA00023180"/>
    </source>
</evidence>
<comment type="caution">
    <text evidence="10">The sequence shown here is derived from an EMBL/GenBank/DDBJ whole genome shotgun (WGS) entry which is preliminary data.</text>
</comment>
<evidence type="ECO:0000256" key="1">
    <source>
        <dbReference type="ARBA" id="ARBA00002936"/>
    </source>
</evidence>
<dbReference type="AlphaFoldDB" id="A0ABC9WWF4"/>
<evidence type="ECO:0000256" key="5">
    <source>
        <dbReference type="ARBA" id="ARBA00023040"/>
    </source>
</evidence>
<keyword evidence="8" id="KW-0325">Glycoprotein</keyword>
<evidence type="ECO:0000256" key="6">
    <source>
        <dbReference type="ARBA" id="ARBA00023136"/>
    </source>
</evidence>
<comment type="subcellular location">
    <subcellularLocation>
        <location evidence="2">Membrane</location>
        <topology evidence="2">Multi-pass membrane protein</topology>
    </subcellularLocation>
</comment>
<dbReference type="GO" id="GO:0016020">
    <property type="term" value="C:membrane"/>
    <property type="evidence" value="ECO:0007669"/>
    <property type="project" value="UniProtKB-SubCell"/>
</dbReference>
<dbReference type="PRINTS" id="PR00245">
    <property type="entry name" value="OLFACTORYR"/>
</dbReference>
<dbReference type="Proteomes" id="UP001623348">
    <property type="component" value="Unassembled WGS sequence"/>
</dbReference>
<dbReference type="GO" id="GO:0004930">
    <property type="term" value="F:G protein-coupled receptor activity"/>
    <property type="evidence" value="ECO:0007669"/>
    <property type="project" value="UniProtKB-KW"/>
</dbReference>
<keyword evidence="4" id="KW-1133">Transmembrane helix</keyword>
<reference evidence="10 11" key="1">
    <citation type="submission" date="2024-06" db="EMBL/GenBank/DDBJ databases">
        <title>The draft genome of Grus japonensis, version 3.</title>
        <authorList>
            <person name="Nabeshima K."/>
            <person name="Suzuki S."/>
            <person name="Onuma M."/>
        </authorList>
    </citation>
    <scope>NUCLEOTIDE SEQUENCE [LARGE SCALE GENOMIC DNA]</scope>
    <source>
        <strain evidence="10 11">451A</strain>
    </source>
</reference>
<gene>
    <name evidence="10" type="ORF">GRJ2_001428400</name>
</gene>
<evidence type="ECO:0000256" key="9">
    <source>
        <dbReference type="ARBA" id="ARBA00023224"/>
    </source>
</evidence>
<dbReference type="Gene3D" id="1.20.1070.10">
    <property type="entry name" value="Rhodopsin 7-helix transmembrane proteins"/>
    <property type="match status" value="1"/>
</dbReference>
<evidence type="ECO:0000313" key="10">
    <source>
        <dbReference type="EMBL" id="GAB0189631.1"/>
    </source>
</evidence>
<evidence type="ECO:0000256" key="7">
    <source>
        <dbReference type="ARBA" id="ARBA00023170"/>
    </source>
</evidence>
<evidence type="ECO:0000313" key="11">
    <source>
        <dbReference type="Proteomes" id="UP001623348"/>
    </source>
</evidence>
<dbReference type="PANTHER" id="PTHR48018">
    <property type="entry name" value="OLFACTORY RECEPTOR"/>
    <property type="match status" value="1"/>
</dbReference>
<dbReference type="InterPro" id="IPR000725">
    <property type="entry name" value="Olfact_rcpt"/>
</dbReference>
<protein>
    <submittedName>
        <fullName evidence="10">Olfactory receptor 1013</fullName>
    </submittedName>
</protein>
<keyword evidence="6" id="KW-0472">Membrane</keyword>
<evidence type="ECO:0000256" key="3">
    <source>
        <dbReference type="ARBA" id="ARBA00022692"/>
    </source>
</evidence>
<proteinExistence type="predicted"/>